<dbReference type="STRING" id="1344416.A0A139A447"/>
<dbReference type="AlphaFoldDB" id="A0A139A447"/>
<keyword evidence="11" id="KW-1185">Reference proteome</keyword>
<accession>A0A139A447</accession>
<dbReference type="OrthoDB" id="7694678at2759"/>
<dbReference type="CDD" id="cd00136">
    <property type="entry name" value="PDZ_canonical"/>
    <property type="match status" value="1"/>
</dbReference>
<reference evidence="10 11" key="1">
    <citation type="journal article" date="2015" name="Genome Biol. Evol.">
        <title>Phylogenomic analyses indicate that early fungi evolved digesting cell walls of algal ancestors of land plants.</title>
        <authorList>
            <person name="Chang Y."/>
            <person name="Wang S."/>
            <person name="Sekimoto S."/>
            <person name="Aerts A.L."/>
            <person name="Choi C."/>
            <person name="Clum A."/>
            <person name="LaButti K.M."/>
            <person name="Lindquist E.A."/>
            <person name="Yee Ngan C."/>
            <person name="Ohm R.A."/>
            <person name="Salamov A.A."/>
            <person name="Grigoriev I.V."/>
            <person name="Spatafora J.W."/>
            <person name="Berbee M.L."/>
        </authorList>
    </citation>
    <scope>NUCLEOTIDE SEQUENCE [LARGE SCALE GENOMIC DNA]</scope>
    <source>
        <strain evidence="10 11">JEL478</strain>
    </source>
</reference>
<dbReference type="GO" id="GO:1905897">
    <property type="term" value="P:regulation of response to endoplasmic reticulum stress"/>
    <property type="evidence" value="ECO:0007669"/>
    <property type="project" value="TreeGrafter"/>
</dbReference>
<dbReference type="GO" id="GO:0031293">
    <property type="term" value="P:membrane protein intracellular domain proteolysis"/>
    <property type="evidence" value="ECO:0007669"/>
    <property type="project" value="TreeGrafter"/>
</dbReference>
<dbReference type="PANTHER" id="PTHR13325">
    <property type="entry name" value="PROTEASE M50 MEMBRANE-BOUND TRANSCRIPTION FACTOR SITE 2 PROTEASE"/>
    <property type="match status" value="1"/>
</dbReference>
<keyword evidence="5 8" id="KW-0472">Membrane</keyword>
<comment type="subcellular location">
    <subcellularLocation>
        <location evidence="1">Endomembrane system</location>
        <topology evidence="1">Multi-pass membrane protein</topology>
    </subcellularLocation>
</comment>
<organism evidence="10 11">
    <name type="scientific">Gonapodya prolifera (strain JEL478)</name>
    <name type="common">Monoblepharis prolifera</name>
    <dbReference type="NCBI Taxonomy" id="1344416"/>
    <lineage>
        <taxon>Eukaryota</taxon>
        <taxon>Fungi</taxon>
        <taxon>Fungi incertae sedis</taxon>
        <taxon>Chytridiomycota</taxon>
        <taxon>Chytridiomycota incertae sedis</taxon>
        <taxon>Monoblepharidomycetes</taxon>
        <taxon>Monoblepharidales</taxon>
        <taxon>Gonapodyaceae</taxon>
        <taxon>Gonapodya</taxon>
    </lineage>
</organism>
<keyword evidence="4 8" id="KW-1133">Transmembrane helix</keyword>
<evidence type="ECO:0000259" key="9">
    <source>
        <dbReference type="Pfam" id="PF02163"/>
    </source>
</evidence>
<feature type="region of interest" description="Disordered" evidence="7">
    <location>
        <begin position="63"/>
        <end position="87"/>
    </location>
</feature>
<dbReference type="GO" id="GO:0016020">
    <property type="term" value="C:membrane"/>
    <property type="evidence" value="ECO:0007669"/>
    <property type="project" value="InterPro"/>
</dbReference>
<evidence type="ECO:0000313" key="11">
    <source>
        <dbReference type="Proteomes" id="UP000070544"/>
    </source>
</evidence>
<feature type="region of interest" description="Disordered" evidence="7">
    <location>
        <begin position="408"/>
        <end position="442"/>
    </location>
</feature>
<evidence type="ECO:0000256" key="7">
    <source>
        <dbReference type="SAM" id="MobiDB-lite"/>
    </source>
</evidence>
<comment type="similarity">
    <text evidence="2">Belongs to the peptidase M50A family.</text>
</comment>
<dbReference type="GO" id="GO:0004222">
    <property type="term" value="F:metalloendopeptidase activity"/>
    <property type="evidence" value="ECO:0007669"/>
    <property type="project" value="InterPro"/>
</dbReference>
<evidence type="ECO:0000256" key="4">
    <source>
        <dbReference type="ARBA" id="ARBA00022989"/>
    </source>
</evidence>
<evidence type="ECO:0000256" key="2">
    <source>
        <dbReference type="ARBA" id="ARBA00009989"/>
    </source>
</evidence>
<protein>
    <recommendedName>
        <fullName evidence="6">Endopeptidase S2P</fullName>
    </recommendedName>
</protein>
<evidence type="ECO:0000256" key="3">
    <source>
        <dbReference type="ARBA" id="ARBA00022692"/>
    </source>
</evidence>
<feature type="compositionally biased region" description="Low complexity" evidence="7">
    <location>
        <begin position="63"/>
        <end position="77"/>
    </location>
</feature>
<sequence length="597" mass="61038">MLNPWFISVATRWKSLWQRCFSLGALLSPIFLLISPILVSFGLIHIFRQISLLSLLPSAASSSSPSSSSSSSPSSPTTSPPHDPHPTHAIHTSDYNASFAEWAGQSGEFVVAVLPGVNIAWRDTALYLLLVLVVSVWHEAGHAIAAACESIPPLTLSLHLYLIYPAAAIHLDAPSLSLLPPLRRLRVLAAGSWANAILALVAWVLAGCVAGLSATLGLAGGDAAGADAEAVGLRVTSITPGSVLDGYVLPGDIISSVDGVTLVGGVKSWEDAVRASLNAPDRGYLGKAWCADRALAGFSTDTSCCSVTPLHPLSPTPLQCFAPAAPVTSLMRTLSTLASNPSLSPDDRARVLDEAARKADVGRLGVCLEWGAVVGGVECREGWECGTGKSGGEGAVVKRAVVDGAANASTTLQDPPADYLSLLASPPTPLSPSAQPASPPPTPRACLTPYIPHPHVRLLRLGISDARGAGAGGGVGAGGVGLREVAILGDPREAWESVTVATPTGWVGWVVGVVGDTLRSLSSLSLALSLFNMTPAAFLDGSHCLSTLVEHFYPPGVSTGAGAGEVWRAVSRVVVAVCSVGMGGAVVGGVVLAVGGG</sequence>
<dbReference type="EMBL" id="KQ965800">
    <property type="protein sequence ID" value="KXS11582.1"/>
    <property type="molecule type" value="Genomic_DNA"/>
</dbReference>
<evidence type="ECO:0000256" key="5">
    <source>
        <dbReference type="ARBA" id="ARBA00023136"/>
    </source>
</evidence>
<dbReference type="GO" id="GO:0012505">
    <property type="term" value="C:endomembrane system"/>
    <property type="evidence" value="ECO:0007669"/>
    <property type="project" value="UniProtKB-SubCell"/>
</dbReference>
<dbReference type="InterPro" id="IPR008915">
    <property type="entry name" value="Peptidase_M50"/>
</dbReference>
<evidence type="ECO:0000256" key="6">
    <source>
        <dbReference type="ARBA" id="ARBA00032658"/>
    </source>
</evidence>
<name>A0A139A447_GONPJ</name>
<evidence type="ECO:0000256" key="8">
    <source>
        <dbReference type="SAM" id="Phobius"/>
    </source>
</evidence>
<dbReference type="PANTHER" id="PTHR13325:SF3">
    <property type="entry name" value="MEMBRANE-BOUND TRANSCRIPTION FACTOR SITE-2 PROTEASE"/>
    <property type="match status" value="1"/>
</dbReference>
<feature type="transmembrane region" description="Helical" evidence="8">
    <location>
        <begin position="573"/>
        <end position="594"/>
    </location>
</feature>
<dbReference type="InterPro" id="IPR001193">
    <property type="entry name" value="MBTPS2"/>
</dbReference>
<proteinExistence type="inferred from homology"/>
<dbReference type="GO" id="GO:0005737">
    <property type="term" value="C:cytoplasm"/>
    <property type="evidence" value="ECO:0007669"/>
    <property type="project" value="TreeGrafter"/>
</dbReference>
<dbReference type="Pfam" id="PF02163">
    <property type="entry name" value="Peptidase_M50"/>
    <property type="match status" value="1"/>
</dbReference>
<gene>
    <name evidence="10" type="ORF">M427DRAFT_435681</name>
</gene>
<feature type="compositionally biased region" description="Low complexity" evidence="7">
    <location>
        <begin position="420"/>
        <end position="436"/>
    </location>
</feature>
<keyword evidence="3 8" id="KW-0812">Transmembrane</keyword>
<feature type="transmembrane region" description="Helical" evidence="8">
    <location>
        <begin position="21"/>
        <end position="47"/>
    </location>
</feature>
<evidence type="ECO:0000313" key="10">
    <source>
        <dbReference type="EMBL" id="KXS11582.1"/>
    </source>
</evidence>
<evidence type="ECO:0000256" key="1">
    <source>
        <dbReference type="ARBA" id="ARBA00004127"/>
    </source>
</evidence>
<dbReference type="SUPFAM" id="SSF50156">
    <property type="entry name" value="PDZ domain-like"/>
    <property type="match status" value="1"/>
</dbReference>
<feature type="domain" description="Peptidase M50" evidence="9">
    <location>
        <begin position="128"/>
        <end position="263"/>
    </location>
</feature>
<dbReference type="InterPro" id="IPR036034">
    <property type="entry name" value="PDZ_sf"/>
</dbReference>
<dbReference type="Proteomes" id="UP000070544">
    <property type="component" value="Unassembled WGS sequence"/>
</dbReference>